<comment type="caution">
    <text evidence="1">The sequence shown here is derived from an EMBL/GenBank/DDBJ whole genome shotgun (WGS) entry which is preliminary data.</text>
</comment>
<name>A0A1V8RTJ9_9HYPH</name>
<evidence type="ECO:0000313" key="2">
    <source>
        <dbReference type="Proteomes" id="UP000191905"/>
    </source>
</evidence>
<sequence>MSVVPLKQKAQAETPRKTVERKLGEVYQPVNEREMAALVQQHERRKKAKPAPALKVSNEGKQEISFEHHDGTAAYTLLMEAMATSDADFAAGILAQIYNLSPQRGLPREADVNFARSIITGMEPRDQVETMLATQMAAIHMATITYARRVNMADNLPQLESYEKAMNRLARTFTAQIEALKRHRSKGEQRVYVERVDVREGGQAVVGNVSHGEGA</sequence>
<dbReference type="STRING" id="1873176.BFN67_13790"/>
<proteinExistence type="predicted"/>
<evidence type="ECO:0000313" key="1">
    <source>
        <dbReference type="EMBL" id="OQM76454.1"/>
    </source>
</evidence>
<organism evidence="1 2">
    <name type="scientific">Manganibacter manganicus</name>
    <dbReference type="NCBI Taxonomy" id="1873176"/>
    <lineage>
        <taxon>Bacteria</taxon>
        <taxon>Pseudomonadati</taxon>
        <taxon>Pseudomonadota</taxon>
        <taxon>Alphaproteobacteria</taxon>
        <taxon>Hyphomicrobiales</taxon>
        <taxon>Phyllobacteriaceae</taxon>
        <taxon>Manganibacter</taxon>
    </lineage>
</organism>
<dbReference type="RefSeq" id="WP_080918719.1">
    <property type="nucleotide sequence ID" value="NZ_MDET01000007.1"/>
</dbReference>
<dbReference type="AlphaFoldDB" id="A0A1V8RTJ9"/>
<reference evidence="1 2" key="1">
    <citation type="journal article" date="2016" name="Int. J. Syst. Evol. Microbiol.">
        <title>Pseudaminobacter manganicus sp. nov., isolated from sludge of a manganese mine.</title>
        <authorList>
            <person name="Li J."/>
            <person name="Huang J."/>
            <person name="Liao S."/>
            <person name="Wang G."/>
        </authorList>
    </citation>
    <scope>NUCLEOTIDE SEQUENCE [LARGE SCALE GENOMIC DNA]</scope>
    <source>
        <strain evidence="1 2">JH-7</strain>
    </source>
</reference>
<accession>A0A1V8RTJ9</accession>
<dbReference type="Proteomes" id="UP000191905">
    <property type="component" value="Unassembled WGS sequence"/>
</dbReference>
<dbReference type="OrthoDB" id="7432673at2"/>
<dbReference type="EMBL" id="MDET01000007">
    <property type="protein sequence ID" value="OQM76454.1"/>
    <property type="molecule type" value="Genomic_DNA"/>
</dbReference>
<gene>
    <name evidence="1" type="ORF">BFN67_13790</name>
</gene>
<protein>
    <submittedName>
        <fullName evidence="1">Uncharacterized protein</fullName>
    </submittedName>
</protein>
<keyword evidence="2" id="KW-1185">Reference proteome</keyword>